<evidence type="ECO:0000256" key="2">
    <source>
        <dbReference type="ARBA" id="ARBA00021572"/>
    </source>
</evidence>
<accession>A0A847SAF5</accession>
<dbReference type="InterPro" id="IPR000335">
    <property type="entry name" value="Bleomycin-R"/>
</dbReference>
<dbReference type="InterPro" id="IPR029068">
    <property type="entry name" value="Glyas_Bleomycin-R_OHBP_Dase"/>
</dbReference>
<gene>
    <name evidence="5" type="ORF">HF682_05030</name>
</gene>
<keyword evidence="6" id="KW-1185">Reference proteome</keyword>
<evidence type="ECO:0000313" key="6">
    <source>
        <dbReference type="Proteomes" id="UP000587991"/>
    </source>
</evidence>
<evidence type="ECO:0000259" key="4">
    <source>
        <dbReference type="PROSITE" id="PS51819"/>
    </source>
</evidence>
<evidence type="ECO:0000256" key="3">
    <source>
        <dbReference type="ARBA" id="ARBA00023251"/>
    </source>
</evidence>
<dbReference type="Gene3D" id="3.10.180.10">
    <property type="entry name" value="2,3-Dihydroxybiphenyl 1,2-Dioxygenase, domain 1"/>
    <property type="match status" value="1"/>
</dbReference>
<dbReference type="AlphaFoldDB" id="A0A847SAF5"/>
<organism evidence="5 6">
    <name type="scientific">Leeia aquatica</name>
    <dbReference type="NCBI Taxonomy" id="2725557"/>
    <lineage>
        <taxon>Bacteria</taxon>
        <taxon>Pseudomonadati</taxon>
        <taxon>Pseudomonadota</taxon>
        <taxon>Betaproteobacteria</taxon>
        <taxon>Neisseriales</taxon>
        <taxon>Leeiaceae</taxon>
        <taxon>Leeia</taxon>
    </lineage>
</organism>
<dbReference type="SUPFAM" id="SSF54593">
    <property type="entry name" value="Glyoxalase/Bleomycin resistance protein/Dihydroxybiphenyl dioxygenase"/>
    <property type="match status" value="1"/>
</dbReference>
<protein>
    <recommendedName>
        <fullName evidence="2">Bleomycin resistance protein</fullName>
    </recommendedName>
</protein>
<dbReference type="PANTHER" id="PTHR36503">
    <property type="entry name" value="BLR2520 PROTEIN"/>
    <property type="match status" value="1"/>
</dbReference>
<dbReference type="PANTHER" id="PTHR36503:SF1">
    <property type="entry name" value="BLR2520 PROTEIN"/>
    <property type="match status" value="1"/>
</dbReference>
<dbReference type="Pfam" id="PF00903">
    <property type="entry name" value="Glyoxalase"/>
    <property type="match status" value="1"/>
</dbReference>
<proteinExistence type="inferred from homology"/>
<dbReference type="InterPro" id="IPR037523">
    <property type="entry name" value="VOC_core"/>
</dbReference>
<dbReference type="Proteomes" id="UP000587991">
    <property type="component" value="Unassembled WGS sequence"/>
</dbReference>
<keyword evidence="3" id="KW-0046">Antibiotic resistance</keyword>
<dbReference type="RefSeq" id="WP_168876128.1">
    <property type="nucleotide sequence ID" value="NZ_JABAIM010000001.1"/>
</dbReference>
<dbReference type="InterPro" id="IPR004360">
    <property type="entry name" value="Glyas_Fos-R_dOase_dom"/>
</dbReference>
<dbReference type="GO" id="GO:0046677">
    <property type="term" value="P:response to antibiotic"/>
    <property type="evidence" value="ECO:0007669"/>
    <property type="project" value="UniProtKB-KW"/>
</dbReference>
<comment type="similarity">
    <text evidence="1">Belongs to the bleomycin resistance protein family.</text>
</comment>
<dbReference type="PROSITE" id="PS51819">
    <property type="entry name" value="VOC"/>
    <property type="match status" value="1"/>
</dbReference>
<dbReference type="EMBL" id="JABAIM010000001">
    <property type="protein sequence ID" value="NLR74516.1"/>
    <property type="molecule type" value="Genomic_DNA"/>
</dbReference>
<evidence type="ECO:0000313" key="5">
    <source>
        <dbReference type="EMBL" id="NLR74516.1"/>
    </source>
</evidence>
<feature type="domain" description="VOC" evidence="4">
    <location>
        <begin position="5"/>
        <end position="119"/>
    </location>
</feature>
<sequence length="121" mass="13690">MADMIASRIVLAVQDLERSVTFYRDRLGFVEDFATGGWSFLSRGSCRLMIGHCPDTPPASTLGDHNYIAYVQVTDIDDLHQEFSQRGLTPLHIPETKPWGIREMMVVTPDGHRMMFGEEMA</sequence>
<dbReference type="CDD" id="cd08349">
    <property type="entry name" value="BLMA_like"/>
    <property type="match status" value="1"/>
</dbReference>
<reference evidence="5 6" key="1">
    <citation type="submission" date="2020-04" db="EMBL/GenBank/DDBJ databases">
        <title>Draft genome of Leeia sp. IMCC25680.</title>
        <authorList>
            <person name="Song J."/>
            <person name="Cho J.-C."/>
        </authorList>
    </citation>
    <scope>NUCLEOTIDE SEQUENCE [LARGE SCALE GENOMIC DNA]</scope>
    <source>
        <strain evidence="5 6">IMCC25680</strain>
    </source>
</reference>
<evidence type="ECO:0000256" key="1">
    <source>
        <dbReference type="ARBA" id="ARBA00011051"/>
    </source>
</evidence>
<comment type="caution">
    <text evidence="5">The sequence shown here is derived from an EMBL/GenBank/DDBJ whole genome shotgun (WGS) entry which is preliminary data.</text>
</comment>
<name>A0A847SAF5_9NEIS</name>